<dbReference type="EC" id="4.1.1.130" evidence="6"/>
<evidence type="ECO:0000256" key="3">
    <source>
        <dbReference type="ARBA" id="ARBA00023128"/>
    </source>
</evidence>
<gene>
    <name evidence="8" type="ORF">ACHAWO_001795</name>
</gene>
<evidence type="ECO:0000256" key="6">
    <source>
        <dbReference type="HAMAP-Rule" id="MF_03111"/>
    </source>
</evidence>
<reference evidence="8 9" key="1">
    <citation type="submission" date="2024-10" db="EMBL/GenBank/DDBJ databases">
        <title>Updated reference genomes for cyclostephanoid diatoms.</title>
        <authorList>
            <person name="Roberts W.R."/>
            <person name="Alverson A.J."/>
        </authorList>
    </citation>
    <scope>NUCLEOTIDE SEQUENCE [LARGE SCALE GENOMIC DNA]</scope>
    <source>
        <strain evidence="8 9">AJA010-31</strain>
    </source>
</reference>
<dbReference type="Proteomes" id="UP001530400">
    <property type="component" value="Unassembled WGS sequence"/>
</dbReference>
<evidence type="ECO:0000313" key="9">
    <source>
        <dbReference type="Proteomes" id="UP001530400"/>
    </source>
</evidence>
<comment type="caution">
    <text evidence="8">The sequence shown here is derived from an EMBL/GenBank/DDBJ whole genome shotgun (WGS) entry which is preliminary data.</text>
</comment>
<dbReference type="HAMAP" id="MF_03111">
    <property type="entry name" value="Coq4"/>
    <property type="match status" value="1"/>
</dbReference>
<protein>
    <recommendedName>
        <fullName evidence="6">Ubiquinone biosynthesis protein COQ4 homolog, mitochondrial</fullName>
    </recommendedName>
    <alternativeName>
        <fullName evidence="6">4-hydroxy-3-methoxy-5-polyprenylbenzoate decarboxylase</fullName>
        <ecNumber evidence="6">4.1.1.130</ecNumber>
    </alternativeName>
    <alternativeName>
        <fullName evidence="6">Coenzyme Q biosynthesis protein 4 homolog</fullName>
    </alternativeName>
</protein>
<comment type="pathway">
    <text evidence="6">Cofactor biosynthesis; ubiquinone biosynthesis.</text>
</comment>
<proteinExistence type="inferred from homology"/>
<dbReference type="EMBL" id="JALLPJ020001356">
    <property type="protein sequence ID" value="KAL3767899.1"/>
    <property type="molecule type" value="Genomic_DNA"/>
</dbReference>
<name>A0ABD3MVB4_9STRA</name>
<keyword evidence="6" id="KW-0862">Zinc</keyword>
<feature type="binding site" evidence="6">
    <location>
        <position position="224"/>
    </location>
    <ligand>
        <name>Zn(2+)</name>
        <dbReference type="ChEBI" id="CHEBI:29105"/>
    </ligand>
</feature>
<keyword evidence="9" id="KW-1185">Reference proteome</keyword>
<comment type="subunit">
    <text evidence="6">Component of a multi-subunit COQ enzyme complex.</text>
</comment>
<evidence type="ECO:0000256" key="2">
    <source>
        <dbReference type="ARBA" id="ARBA00022792"/>
    </source>
</evidence>
<comment type="catalytic activity">
    <reaction evidence="6">
        <text>a 4-hydroxy-3-methoxy-5-(all-trans-polyprenyl)benzoate + H(+) = a 2-methoxy-6-(all-trans-polyprenyl)phenol + CO2</text>
        <dbReference type="Rhea" id="RHEA:81179"/>
        <dbReference type="Rhea" id="RHEA-COMP:9551"/>
        <dbReference type="Rhea" id="RHEA-COMP:10931"/>
        <dbReference type="ChEBI" id="CHEBI:15378"/>
        <dbReference type="ChEBI" id="CHEBI:16526"/>
        <dbReference type="ChEBI" id="CHEBI:62731"/>
        <dbReference type="ChEBI" id="CHEBI:84443"/>
        <dbReference type="EC" id="4.1.1.130"/>
    </reaction>
</comment>
<dbReference type="AlphaFoldDB" id="A0ABD3MVB4"/>
<comment type="subcellular location">
    <subcellularLocation>
        <location evidence="6">Mitochondrion inner membrane</location>
        <topology evidence="6">Peripheral membrane protein</topology>
        <orientation evidence="6">Matrix side</orientation>
    </subcellularLocation>
</comment>
<feature type="binding site" evidence="6">
    <location>
        <position position="221"/>
    </location>
    <ligand>
        <name>Zn(2+)</name>
        <dbReference type="ChEBI" id="CHEBI:29105"/>
    </ligand>
</feature>
<dbReference type="InterPro" id="IPR007715">
    <property type="entry name" value="Coq4"/>
</dbReference>
<dbReference type="Pfam" id="PF05019">
    <property type="entry name" value="Coq4"/>
    <property type="match status" value="1"/>
</dbReference>
<keyword evidence="6" id="KW-0479">Metal-binding</keyword>
<evidence type="ECO:0000256" key="7">
    <source>
        <dbReference type="SAM" id="MobiDB-lite"/>
    </source>
</evidence>
<feature type="binding site" evidence="6">
    <location>
        <position position="236"/>
    </location>
    <ligand>
        <name>Zn(2+)</name>
        <dbReference type="ChEBI" id="CHEBI:29105"/>
    </ligand>
</feature>
<keyword evidence="2 6" id="KW-0999">Mitochondrion inner membrane</keyword>
<dbReference type="PANTHER" id="PTHR12922:SF7">
    <property type="entry name" value="UBIQUINONE BIOSYNTHESIS PROTEIN COQ4 HOMOLOG, MITOCHONDRIAL"/>
    <property type="match status" value="1"/>
</dbReference>
<evidence type="ECO:0000256" key="4">
    <source>
        <dbReference type="ARBA" id="ARBA00023136"/>
    </source>
</evidence>
<keyword evidence="3 6" id="KW-0496">Mitochondrion</keyword>
<keyword evidence="4 6" id="KW-0472">Membrane</keyword>
<evidence type="ECO:0000256" key="5">
    <source>
        <dbReference type="ARBA" id="ARBA00023239"/>
    </source>
</evidence>
<comment type="function">
    <text evidence="6">Lyase that catalyzes the C1-decarboxylation of 4-hydroxy-3-methoxy-5-(all-trans-polyprenyl)benzoic acid into 2-methoxy-6-(all-trans-polyprenyl)phenol during ubiquinone biosynthesis.</text>
</comment>
<sequence length="322" mass="36167">MASRCTSYAGFCRRLLPSHPCLSSNPTRTHRPAIYGTTHHENARHKHTSRCARHHKRSFSSAPFYGEPAPPSSRYNQNTSSHIPPLSPLQRITTLIHSSITALNDPTRADAVAAVGEVTGSYALANMRNQMQNDAVGKRILQERPVVDEQIAKRAFELLNRHNQQIGNTSDATSNNPITFAAAYATFLQTHNFDPEERSPIRFIPNPELAYVMTRYRQCHDYFHVLTGLPPTVLGELALKWLELMQTGLPLAALSATGGSLRLDEKEREILWNVYFPWAVRVGREMRSGGLMCVYYEEEMETDLEVLRGRIGVEPAPFVDGV</sequence>
<dbReference type="GO" id="GO:0008270">
    <property type="term" value="F:zinc ion binding"/>
    <property type="evidence" value="ECO:0007669"/>
    <property type="project" value="UniProtKB-UniRule"/>
</dbReference>
<feature type="region of interest" description="Disordered" evidence="7">
    <location>
        <begin position="60"/>
        <end position="80"/>
    </location>
</feature>
<dbReference type="PANTHER" id="PTHR12922">
    <property type="entry name" value="UBIQUINONE BIOSYNTHESIS PROTEIN"/>
    <property type="match status" value="1"/>
</dbReference>
<keyword evidence="5 6" id="KW-0456">Lyase</keyword>
<accession>A0ABD3MVB4</accession>
<dbReference type="InterPro" id="IPR027540">
    <property type="entry name" value="Coq4_euk"/>
</dbReference>
<feature type="binding site" evidence="6">
    <location>
        <position position="220"/>
    </location>
    <ligand>
        <name>Zn(2+)</name>
        <dbReference type="ChEBI" id="CHEBI:29105"/>
    </ligand>
</feature>
<dbReference type="GO" id="GO:0120539">
    <property type="term" value="F:4-hydroxy-3-methoxy-5-polyprenylbenzoate decarboxylase activity"/>
    <property type="evidence" value="ECO:0007669"/>
    <property type="project" value="UniProtKB-EC"/>
</dbReference>
<evidence type="ECO:0000256" key="1">
    <source>
        <dbReference type="ARBA" id="ARBA00022688"/>
    </source>
</evidence>
<comment type="similarity">
    <text evidence="6">Belongs to the COQ4 family.</text>
</comment>
<evidence type="ECO:0000313" key="8">
    <source>
        <dbReference type="EMBL" id="KAL3767899.1"/>
    </source>
</evidence>
<comment type="cofactor">
    <cofactor evidence="6">
        <name>Zn(2+)</name>
        <dbReference type="ChEBI" id="CHEBI:29105"/>
    </cofactor>
</comment>
<organism evidence="8 9">
    <name type="scientific">Cyclotella atomus</name>
    <dbReference type="NCBI Taxonomy" id="382360"/>
    <lineage>
        <taxon>Eukaryota</taxon>
        <taxon>Sar</taxon>
        <taxon>Stramenopiles</taxon>
        <taxon>Ochrophyta</taxon>
        <taxon>Bacillariophyta</taxon>
        <taxon>Coscinodiscophyceae</taxon>
        <taxon>Thalassiosirophycidae</taxon>
        <taxon>Stephanodiscales</taxon>
        <taxon>Stephanodiscaceae</taxon>
        <taxon>Cyclotella</taxon>
    </lineage>
</organism>
<dbReference type="GO" id="GO:0031314">
    <property type="term" value="C:extrinsic component of mitochondrial inner membrane"/>
    <property type="evidence" value="ECO:0007669"/>
    <property type="project" value="UniProtKB-UniRule"/>
</dbReference>
<keyword evidence="1 6" id="KW-0831">Ubiquinone biosynthesis</keyword>